<dbReference type="InterPro" id="IPR040181">
    <property type="entry name" value="PKHG5/7"/>
</dbReference>
<accession>A0A2C9LFF6</accession>
<dbReference type="PANTHER" id="PTHR13217:SF11">
    <property type="entry name" value="PLECKSTRIN HOMOLOGY DOMAIN-CONTAINING FAMILY G MEMBER 5"/>
    <property type="match status" value="1"/>
</dbReference>
<dbReference type="GO" id="GO:0005886">
    <property type="term" value="C:plasma membrane"/>
    <property type="evidence" value="ECO:0007669"/>
    <property type="project" value="TreeGrafter"/>
</dbReference>
<dbReference type="VEuPathDB" id="VectorBase:BGLAX_035487"/>
<dbReference type="EnsemblMetazoa" id="BGLB030404-RA">
    <property type="protein sequence ID" value="BGLB030404-PA"/>
    <property type="gene ID" value="BGLB030404"/>
</dbReference>
<dbReference type="PANTHER" id="PTHR13217">
    <property type="entry name" value="PLECKSTRIN HOMOLOGY DOMAIN-CONTAINING FAMILY G MEMBER 7"/>
    <property type="match status" value="1"/>
</dbReference>
<dbReference type="VEuPathDB" id="VectorBase:BGLB030404"/>
<keyword evidence="1" id="KW-0812">Transmembrane</keyword>
<keyword evidence="1" id="KW-1133">Transmembrane helix</keyword>
<dbReference type="KEGG" id="bgt:106076911"/>
<dbReference type="InterPro" id="IPR035899">
    <property type="entry name" value="DBL_dom_sf"/>
</dbReference>
<dbReference type="GO" id="GO:0030139">
    <property type="term" value="C:endocytic vesicle"/>
    <property type="evidence" value="ECO:0007669"/>
    <property type="project" value="TreeGrafter"/>
</dbReference>
<dbReference type="Proteomes" id="UP000076420">
    <property type="component" value="Unassembled WGS sequence"/>
</dbReference>
<reference evidence="2" key="1">
    <citation type="submission" date="2020-05" db="UniProtKB">
        <authorList>
            <consortium name="EnsemblMetazoa"/>
        </authorList>
    </citation>
    <scope>IDENTIFICATION</scope>
    <source>
        <strain evidence="2">BB02</strain>
    </source>
</reference>
<dbReference type="GO" id="GO:0030424">
    <property type="term" value="C:axon"/>
    <property type="evidence" value="ECO:0007669"/>
    <property type="project" value="TreeGrafter"/>
</dbReference>
<evidence type="ECO:0008006" key="4">
    <source>
        <dbReference type="Google" id="ProtNLM"/>
    </source>
</evidence>
<dbReference type="SUPFAM" id="SSF48065">
    <property type="entry name" value="DBL homology domain (DH-domain)"/>
    <property type="match status" value="1"/>
</dbReference>
<organism evidence="2 3">
    <name type="scientific">Biomphalaria glabrata</name>
    <name type="common">Bloodfluke planorb</name>
    <name type="synonym">Freshwater snail</name>
    <dbReference type="NCBI Taxonomy" id="6526"/>
    <lineage>
        <taxon>Eukaryota</taxon>
        <taxon>Metazoa</taxon>
        <taxon>Spiralia</taxon>
        <taxon>Lophotrochozoa</taxon>
        <taxon>Mollusca</taxon>
        <taxon>Gastropoda</taxon>
        <taxon>Heterobranchia</taxon>
        <taxon>Euthyneura</taxon>
        <taxon>Panpulmonata</taxon>
        <taxon>Hygrophila</taxon>
        <taxon>Lymnaeoidea</taxon>
        <taxon>Planorbidae</taxon>
        <taxon>Biomphalaria</taxon>
    </lineage>
</organism>
<gene>
    <name evidence="2" type="primary">106076911</name>
</gene>
<proteinExistence type="predicted"/>
<dbReference type="Gene3D" id="1.20.900.10">
    <property type="entry name" value="Dbl homology (DH) domain"/>
    <property type="match status" value="1"/>
</dbReference>
<protein>
    <recommendedName>
        <fullName evidence="4">DH domain-containing protein</fullName>
    </recommendedName>
</protein>
<feature type="transmembrane region" description="Helical" evidence="1">
    <location>
        <begin position="6"/>
        <end position="24"/>
    </location>
</feature>
<sequence length="128" mass="15243">MTVDLSFYISVMSFSHSILMFVFISKDRERQDQLTEILNRFSTNGLPPLPDLLTLDRPHFDESMFIMELNWRLLVDGDESLTKKQQEHQEAIWELLQTEVYYIKQIRVIIDVFRNCLINIQNEGFLND</sequence>
<evidence type="ECO:0000256" key="1">
    <source>
        <dbReference type="SAM" id="Phobius"/>
    </source>
</evidence>
<dbReference type="STRING" id="6526.A0A2C9LFF6"/>
<evidence type="ECO:0000313" key="2">
    <source>
        <dbReference type="EnsemblMetazoa" id="BGLB030404-PA"/>
    </source>
</evidence>
<evidence type="ECO:0000313" key="3">
    <source>
        <dbReference type="Proteomes" id="UP000076420"/>
    </source>
</evidence>
<dbReference type="GO" id="GO:0007266">
    <property type="term" value="P:Rho protein signal transduction"/>
    <property type="evidence" value="ECO:0007669"/>
    <property type="project" value="TreeGrafter"/>
</dbReference>
<name>A0A2C9LFF6_BIOGL</name>
<keyword evidence="1" id="KW-0472">Membrane</keyword>
<dbReference type="AlphaFoldDB" id="A0A2C9LFF6"/>
<dbReference type="GO" id="GO:0043542">
    <property type="term" value="P:endothelial cell migration"/>
    <property type="evidence" value="ECO:0007669"/>
    <property type="project" value="TreeGrafter"/>
</dbReference>